<dbReference type="Ensembl" id="ENSSHAT00000024599.1">
    <property type="protein sequence ID" value="ENSSHAP00000043262.1"/>
    <property type="gene ID" value="ENSSHAG00000007674.2"/>
</dbReference>
<name>A0A7N4PW10_SARHA</name>
<evidence type="ECO:0000256" key="2">
    <source>
        <dbReference type="ARBA" id="ARBA00008645"/>
    </source>
</evidence>
<evidence type="ECO:0000256" key="5">
    <source>
        <dbReference type="ARBA" id="ARBA00022824"/>
    </source>
</evidence>
<feature type="region of interest" description="Disordered" evidence="8">
    <location>
        <begin position="36"/>
        <end position="119"/>
    </location>
</feature>
<evidence type="ECO:0000259" key="9">
    <source>
        <dbReference type="Pfam" id="PF00561"/>
    </source>
</evidence>
<dbReference type="GO" id="GO:0005789">
    <property type="term" value="C:endoplasmic reticulum membrane"/>
    <property type="evidence" value="ECO:0007669"/>
    <property type="project" value="UniProtKB-SubCell"/>
</dbReference>
<dbReference type="PANTHER" id="PTHR43798:SF33">
    <property type="entry name" value="HYDROLASE, PUTATIVE (AFU_ORTHOLOGUE AFUA_2G14860)-RELATED"/>
    <property type="match status" value="1"/>
</dbReference>
<evidence type="ECO:0000256" key="8">
    <source>
        <dbReference type="SAM" id="MobiDB-lite"/>
    </source>
</evidence>
<dbReference type="PANTHER" id="PTHR43798">
    <property type="entry name" value="MONOACYLGLYCEROL LIPASE"/>
    <property type="match status" value="1"/>
</dbReference>
<dbReference type="SUPFAM" id="SSF53474">
    <property type="entry name" value="alpha/beta-Hydrolases"/>
    <property type="match status" value="1"/>
</dbReference>
<evidence type="ECO:0000256" key="6">
    <source>
        <dbReference type="ARBA" id="ARBA00022989"/>
    </source>
</evidence>
<reference evidence="10" key="2">
    <citation type="submission" date="2025-08" db="UniProtKB">
        <authorList>
            <consortium name="Ensembl"/>
        </authorList>
    </citation>
    <scope>IDENTIFICATION</scope>
</reference>
<keyword evidence="6" id="KW-1133">Transmembrane helix</keyword>
<keyword evidence="5" id="KW-0256">Endoplasmic reticulum</keyword>
<evidence type="ECO:0000313" key="11">
    <source>
        <dbReference type="Proteomes" id="UP000007648"/>
    </source>
</evidence>
<dbReference type="PRINTS" id="PR00412">
    <property type="entry name" value="EPOXHYDRLASE"/>
</dbReference>
<dbReference type="GO" id="GO:0047372">
    <property type="term" value="F:monoacylglycerol lipase activity"/>
    <property type="evidence" value="ECO:0007669"/>
    <property type="project" value="TreeGrafter"/>
</dbReference>
<dbReference type="GO" id="GO:0032526">
    <property type="term" value="P:response to retinoic acid"/>
    <property type="evidence" value="ECO:0007669"/>
    <property type="project" value="Ensembl"/>
</dbReference>
<sequence>SAVLSGAGLRGSLDGLSAISGCCEGTSRLAFPLGGAAAGRRQGGRKRQVGERRGAGPAGATLYPRGPSSVAPPGSCPGTVPKVRGQACGLRGRRAARAQRRRAGHGRRSAPGPDLSSDSWGAVGSSEIVVLLHGFPTSSYDWCKIWEGLTQRFHRVIALDFLGFGFSDKPRPHNYSIFEQASIVEGLLGHLGLQNQRINLLSHDYGDTVAQELLYRYKHNRTGRVLINSLCLSNGGIFPETHHPTLLQKLLKDGGLISPILTRLMNFFFFARGLAVVFGPYTRPSEAEMWDMWAGIRTNDGNLVIDSLLEYINQRKKHRDRWVGALASMAVPLHFIYGPLDPVNPHPEFMNLYRKMLPQSTVSILDDHISHYPQLEDPMGFLNAYLNFINSF</sequence>
<dbReference type="InterPro" id="IPR000639">
    <property type="entry name" value="Epox_hydrolase-like"/>
</dbReference>
<comment type="similarity">
    <text evidence="2">Belongs to the AB hydrolase superfamily.</text>
</comment>
<dbReference type="GeneTree" id="ENSGT00510000047602"/>
<dbReference type="InterPro" id="IPR050266">
    <property type="entry name" value="AB_hydrolase_sf"/>
</dbReference>
<organism evidence="10 11">
    <name type="scientific">Sarcophilus harrisii</name>
    <name type="common">Tasmanian devil</name>
    <name type="synonym">Sarcophilus laniarius</name>
    <dbReference type="NCBI Taxonomy" id="9305"/>
    <lineage>
        <taxon>Eukaryota</taxon>
        <taxon>Metazoa</taxon>
        <taxon>Chordata</taxon>
        <taxon>Craniata</taxon>
        <taxon>Vertebrata</taxon>
        <taxon>Euteleostomi</taxon>
        <taxon>Mammalia</taxon>
        <taxon>Metatheria</taxon>
        <taxon>Dasyuromorphia</taxon>
        <taxon>Dasyuridae</taxon>
        <taxon>Sarcophilus</taxon>
    </lineage>
</organism>
<dbReference type="Proteomes" id="UP000007648">
    <property type="component" value="Unassembled WGS sequence"/>
</dbReference>
<accession>A0A7N4PW10</accession>
<evidence type="ECO:0000256" key="7">
    <source>
        <dbReference type="ARBA" id="ARBA00023136"/>
    </source>
</evidence>
<evidence type="ECO:0000256" key="3">
    <source>
        <dbReference type="ARBA" id="ARBA00022692"/>
    </source>
</evidence>
<evidence type="ECO:0000256" key="4">
    <source>
        <dbReference type="ARBA" id="ARBA00022801"/>
    </source>
</evidence>
<evidence type="ECO:0000313" key="10">
    <source>
        <dbReference type="Ensembl" id="ENSSHAP00000043262.1"/>
    </source>
</evidence>
<keyword evidence="11" id="KW-1185">Reference proteome</keyword>
<dbReference type="InParanoid" id="A0A7N4PW10"/>
<dbReference type="Pfam" id="PF00561">
    <property type="entry name" value="Abhydrolase_1"/>
    <property type="match status" value="1"/>
</dbReference>
<protein>
    <submittedName>
        <fullName evidence="10">Mesoderm specific transcript</fullName>
    </submittedName>
</protein>
<reference evidence="10 11" key="1">
    <citation type="journal article" date="2011" name="Proc. Natl. Acad. Sci. U.S.A.">
        <title>Genetic diversity and population structure of the endangered marsupial Sarcophilus harrisii (Tasmanian devil).</title>
        <authorList>
            <person name="Miller W."/>
            <person name="Hayes V.M."/>
            <person name="Ratan A."/>
            <person name="Petersen D.C."/>
            <person name="Wittekindt N.E."/>
            <person name="Miller J."/>
            <person name="Walenz B."/>
            <person name="Knight J."/>
            <person name="Qi J."/>
            <person name="Zhao F."/>
            <person name="Wang Q."/>
            <person name="Bedoya-Reina O.C."/>
            <person name="Katiyar N."/>
            <person name="Tomsho L.P."/>
            <person name="Kasson L.M."/>
            <person name="Hardie R.A."/>
            <person name="Woodbridge P."/>
            <person name="Tindall E.A."/>
            <person name="Bertelsen M.F."/>
            <person name="Dixon D."/>
            <person name="Pyecroft S."/>
            <person name="Helgen K.M."/>
            <person name="Lesk A.M."/>
            <person name="Pringle T.H."/>
            <person name="Patterson N."/>
            <person name="Zhang Y."/>
            <person name="Kreiss A."/>
            <person name="Woods G.M."/>
            <person name="Jones M.E."/>
            <person name="Schuster S.C."/>
        </authorList>
    </citation>
    <scope>NUCLEOTIDE SEQUENCE [LARGE SCALE GENOMIC DNA]</scope>
</reference>
<reference evidence="10" key="3">
    <citation type="submission" date="2025-09" db="UniProtKB">
        <authorList>
            <consortium name="Ensembl"/>
        </authorList>
    </citation>
    <scope>IDENTIFICATION</scope>
</reference>
<dbReference type="AlphaFoldDB" id="A0A7N4PW10"/>
<feature type="domain" description="AB hydrolase-1" evidence="9">
    <location>
        <begin position="128"/>
        <end position="378"/>
    </location>
</feature>
<keyword evidence="7" id="KW-0472">Membrane</keyword>
<dbReference type="FunCoup" id="A0A7N4PW10">
    <property type="interactions" value="187"/>
</dbReference>
<dbReference type="InterPro" id="IPR000073">
    <property type="entry name" value="AB_hydrolase_1"/>
</dbReference>
<dbReference type="InterPro" id="IPR029058">
    <property type="entry name" value="AB_hydrolase_fold"/>
</dbReference>
<dbReference type="Gene3D" id="3.40.50.1820">
    <property type="entry name" value="alpha/beta hydrolase"/>
    <property type="match status" value="1"/>
</dbReference>
<dbReference type="GO" id="GO:0046464">
    <property type="term" value="P:acylglycerol catabolic process"/>
    <property type="evidence" value="ECO:0007669"/>
    <property type="project" value="TreeGrafter"/>
</dbReference>
<dbReference type="GO" id="GO:0010883">
    <property type="term" value="P:regulation of lipid storage"/>
    <property type="evidence" value="ECO:0007669"/>
    <property type="project" value="Ensembl"/>
</dbReference>
<gene>
    <name evidence="10" type="primary">MEST</name>
</gene>
<feature type="compositionally biased region" description="Basic residues" evidence="8">
    <location>
        <begin position="91"/>
        <end position="108"/>
    </location>
</feature>
<dbReference type="FunFam" id="3.40.50.1820:FF:000041">
    <property type="entry name" value="Mesoderm-specific transcript homolog protein"/>
    <property type="match status" value="1"/>
</dbReference>
<proteinExistence type="inferred from homology"/>
<comment type="subcellular location">
    <subcellularLocation>
        <location evidence="1">Endoplasmic reticulum membrane</location>
        <topology evidence="1">Multi-pass membrane protein</topology>
    </subcellularLocation>
</comment>
<keyword evidence="3" id="KW-0812">Transmembrane</keyword>
<keyword evidence="4" id="KW-0378">Hydrolase</keyword>
<evidence type="ECO:0000256" key="1">
    <source>
        <dbReference type="ARBA" id="ARBA00004477"/>
    </source>
</evidence>